<evidence type="ECO:0000256" key="2">
    <source>
        <dbReference type="ARBA" id="ARBA00004496"/>
    </source>
</evidence>
<feature type="non-terminal residue" evidence="6">
    <location>
        <position position="1"/>
    </location>
</feature>
<dbReference type="EMBL" id="KZ819681">
    <property type="protein sequence ID" value="PWN24378.1"/>
    <property type="molecule type" value="Genomic_DNA"/>
</dbReference>
<dbReference type="CDD" id="cd14820">
    <property type="entry name" value="TRAX"/>
    <property type="match status" value="1"/>
</dbReference>
<evidence type="ECO:0000256" key="5">
    <source>
        <dbReference type="ARBA" id="ARBA00023242"/>
    </source>
</evidence>
<keyword evidence="5" id="KW-0539">Nucleus</keyword>
<keyword evidence="7" id="KW-1185">Reference proteome</keyword>
<protein>
    <submittedName>
        <fullName evidence="6">Translin</fullName>
    </submittedName>
</protein>
<dbReference type="GO" id="GO:0005737">
    <property type="term" value="C:cytoplasm"/>
    <property type="evidence" value="ECO:0007669"/>
    <property type="project" value="UniProtKB-SubCell"/>
</dbReference>
<dbReference type="InterPro" id="IPR002848">
    <property type="entry name" value="Translin_fam"/>
</dbReference>
<dbReference type="SUPFAM" id="SSF74784">
    <property type="entry name" value="Translin"/>
    <property type="match status" value="1"/>
</dbReference>
<accession>A0A316UHJ9</accession>
<evidence type="ECO:0000256" key="4">
    <source>
        <dbReference type="ARBA" id="ARBA00022490"/>
    </source>
</evidence>
<dbReference type="GO" id="GO:0043565">
    <property type="term" value="F:sequence-specific DNA binding"/>
    <property type="evidence" value="ECO:0007669"/>
    <property type="project" value="InterPro"/>
</dbReference>
<name>A0A316UHJ9_9BASI</name>
<dbReference type="InterPro" id="IPR016069">
    <property type="entry name" value="Translin_C"/>
</dbReference>
<comment type="similarity">
    <text evidence="3">Belongs to the translin family.</text>
</comment>
<dbReference type="GO" id="GO:0005634">
    <property type="term" value="C:nucleus"/>
    <property type="evidence" value="ECO:0007669"/>
    <property type="project" value="UniProtKB-SubCell"/>
</dbReference>
<evidence type="ECO:0000313" key="6">
    <source>
        <dbReference type="EMBL" id="PWN24378.1"/>
    </source>
</evidence>
<dbReference type="InterPro" id="IPR016068">
    <property type="entry name" value="Translin_N"/>
</dbReference>
<reference evidence="6 7" key="1">
    <citation type="journal article" date="2018" name="Mol. Biol. Evol.">
        <title>Broad Genomic Sampling Reveals a Smut Pathogenic Ancestry of the Fungal Clade Ustilaginomycotina.</title>
        <authorList>
            <person name="Kijpornyongpan T."/>
            <person name="Mondo S.J."/>
            <person name="Barry K."/>
            <person name="Sandor L."/>
            <person name="Lee J."/>
            <person name="Lipzen A."/>
            <person name="Pangilinan J."/>
            <person name="LaButti K."/>
            <person name="Hainaut M."/>
            <person name="Henrissat B."/>
            <person name="Grigoriev I.V."/>
            <person name="Spatafora J.W."/>
            <person name="Aime M.C."/>
        </authorList>
    </citation>
    <scope>NUCLEOTIDE SEQUENCE [LARGE SCALE GENOMIC DNA]</scope>
    <source>
        <strain evidence="6 7">MCA 5214</strain>
    </source>
</reference>
<dbReference type="STRING" id="1569628.A0A316UHJ9"/>
<dbReference type="AlphaFoldDB" id="A0A316UHJ9"/>
<dbReference type="OrthoDB" id="31005at2759"/>
<dbReference type="RefSeq" id="XP_025358990.1">
    <property type="nucleotide sequence ID" value="XM_025504185.1"/>
</dbReference>
<comment type="subcellular location">
    <subcellularLocation>
        <location evidence="2">Cytoplasm</location>
    </subcellularLocation>
    <subcellularLocation>
        <location evidence="1">Nucleus</location>
    </subcellularLocation>
</comment>
<keyword evidence="4" id="KW-0963">Cytoplasm</keyword>
<dbReference type="Proteomes" id="UP000245884">
    <property type="component" value="Unassembled WGS sequence"/>
</dbReference>
<dbReference type="Pfam" id="PF01997">
    <property type="entry name" value="Translin"/>
    <property type="match status" value="1"/>
</dbReference>
<evidence type="ECO:0000256" key="1">
    <source>
        <dbReference type="ARBA" id="ARBA00004123"/>
    </source>
</evidence>
<proteinExistence type="inferred from homology"/>
<dbReference type="GeneID" id="37026008"/>
<evidence type="ECO:0000256" key="3">
    <source>
        <dbReference type="ARBA" id="ARBA00005902"/>
    </source>
</evidence>
<gene>
    <name evidence="6" type="ORF">BDZ90DRAFT_214077</name>
</gene>
<dbReference type="Gene3D" id="1.20.58.190">
    <property type="entry name" value="Translin, domain 1"/>
    <property type="match status" value="1"/>
</dbReference>
<sequence length="291" mass="31992">ILSAFDTYRSEIDAHNDRRERLIKASRDITNLSKKLIFHLHRLPPPAHLSNPKARVATSAAPPPHSQRMLNEAAAKQSDIVSLIRRTAYQEDLAQGHAASLRYERNLGGGLEEFIEALSFHHYLLHGTLITHEEVQALFQPGVAERYTDGMTGEEQQEMKLTATTSCSQIFPVPTHRYLLGISDLTGELMRFATNALGGGGGGGKGSSAGPPSDPGTVVRSVLALLRDIREGLEPFVFLIHDMRKKQAVTTASLRKIEDLSYNISIRMSEFGGDEKAIREMVRRALAGGNS</sequence>
<evidence type="ECO:0000313" key="7">
    <source>
        <dbReference type="Proteomes" id="UP000245884"/>
    </source>
</evidence>
<dbReference type="PANTHER" id="PTHR10741">
    <property type="entry name" value="TRANSLIN AND TRANSLIN ASSOCIATED PROTEIN X"/>
    <property type="match status" value="1"/>
</dbReference>
<feature type="non-terminal residue" evidence="6">
    <location>
        <position position="291"/>
    </location>
</feature>
<organism evidence="6 7">
    <name type="scientific">Jaminaea rosea</name>
    <dbReference type="NCBI Taxonomy" id="1569628"/>
    <lineage>
        <taxon>Eukaryota</taxon>
        <taxon>Fungi</taxon>
        <taxon>Dikarya</taxon>
        <taxon>Basidiomycota</taxon>
        <taxon>Ustilaginomycotina</taxon>
        <taxon>Exobasidiomycetes</taxon>
        <taxon>Microstromatales</taxon>
        <taxon>Microstromatales incertae sedis</taxon>
        <taxon>Jaminaea</taxon>
    </lineage>
</organism>
<dbReference type="InterPro" id="IPR036081">
    <property type="entry name" value="Translin_sf"/>
</dbReference>
<dbReference type="Gene3D" id="1.20.58.200">
    <property type="entry name" value="Translin, domain 2"/>
    <property type="match status" value="1"/>
</dbReference>